<reference evidence="1" key="1">
    <citation type="submission" date="2019-06" db="EMBL/GenBank/DDBJ databases">
        <authorList>
            <person name="Zheng W."/>
        </authorList>
    </citation>
    <scope>NUCLEOTIDE SEQUENCE</scope>
    <source>
        <strain evidence="1">QDHG01</strain>
    </source>
</reference>
<organism evidence="1 2">
    <name type="scientific">Halteria grandinella</name>
    <dbReference type="NCBI Taxonomy" id="5974"/>
    <lineage>
        <taxon>Eukaryota</taxon>
        <taxon>Sar</taxon>
        <taxon>Alveolata</taxon>
        <taxon>Ciliophora</taxon>
        <taxon>Intramacronucleata</taxon>
        <taxon>Spirotrichea</taxon>
        <taxon>Stichotrichia</taxon>
        <taxon>Sporadotrichida</taxon>
        <taxon>Halteriidae</taxon>
        <taxon>Halteria</taxon>
    </lineage>
</organism>
<gene>
    <name evidence="1" type="ORF">FGO68_gene2640</name>
</gene>
<proteinExistence type="predicted"/>
<evidence type="ECO:0000313" key="2">
    <source>
        <dbReference type="Proteomes" id="UP000785679"/>
    </source>
</evidence>
<protein>
    <submittedName>
        <fullName evidence="1">Uncharacterized protein</fullName>
    </submittedName>
</protein>
<dbReference type="Proteomes" id="UP000785679">
    <property type="component" value="Unassembled WGS sequence"/>
</dbReference>
<evidence type="ECO:0000313" key="1">
    <source>
        <dbReference type="EMBL" id="TNV78384.1"/>
    </source>
</evidence>
<keyword evidence="2" id="KW-1185">Reference proteome</keyword>
<name>A0A8J8NQ98_HALGN</name>
<dbReference type="AlphaFoldDB" id="A0A8J8NQ98"/>
<accession>A0A8J8NQ98</accession>
<comment type="caution">
    <text evidence="1">The sequence shown here is derived from an EMBL/GenBank/DDBJ whole genome shotgun (WGS) entry which is preliminary data.</text>
</comment>
<dbReference type="EMBL" id="RRYP01010442">
    <property type="protein sequence ID" value="TNV78384.1"/>
    <property type="molecule type" value="Genomic_DNA"/>
</dbReference>
<sequence length="78" mass="9215">MSIIYLHLILKQRQGHNFVILIFLVSHFLWRRLLSRVAVFNVFNNPIVAEIPVTTKGTFERLEAQMMYVCMFVKVSFV</sequence>